<reference evidence="2" key="2">
    <citation type="submission" date="2024-07" db="EMBL/GenBank/DDBJ databases">
        <title>Streptomyces haneummycinica sp. nov., a new antibiotic-producing actinobacterium isolated from marine sediment.</title>
        <authorList>
            <person name="Uemura M."/>
            <person name="Hamada M."/>
            <person name="Hirano S."/>
            <person name="Kobayashi K."/>
            <person name="Ohshiro T."/>
            <person name="Kobayashi T."/>
            <person name="Terahara T."/>
        </authorList>
    </citation>
    <scope>NUCLEOTIDE SEQUENCE</scope>
    <source>
        <strain evidence="2">KM77-8</strain>
    </source>
</reference>
<dbReference type="AlphaFoldDB" id="A0AAT9HDM2"/>
<feature type="compositionally biased region" description="Low complexity" evidence="1">
    <location>
        <begin position="688"/>
        <end position="699"/>
    </location>
</feature>
<name>A0AAT9HDM2_9ACTN</name>
<proteinExistence type="predicted"/>
<accession>A0AAT9HDM2</accession>
<protein>
    <submittedName>
        <fullName evidence="2">Uncharacterized protein</fullName>
    </submittedName>
</protein>
<evidence type="ECO:0000313" key="2">
    <source>
        <dbReference type="EMBL" id="BFO15485.1"/>
    </source>
</evidence>
<feature type="region of interest" description="Disordered" evidence="1">
    <location>
        <begin position="104"/>
        <end position="137"/>
    </location>
</feature>
<evidence type="ECO:0000256" key="1">
    <source>
        <dbReference type="SAM" id="MobiDB-lite"/>
    </source>
</evidence>
<feature type="compositionally biased region" description="Polar residues" evidence="1">
    <location>
        <begin position="109"/>
        <end position="121"/>
    </location>
</feature>
<organism evidence="2">
    <name type="scientific">Streptomyces haneummycinicus</name>
    <dbReference type="NCBI Taxonomy" id="3074435"/>
    <lineage>
        <taxon>Bacteria</taxon>
        <taxon>Bacillati</taxon>
        <taxon>Actinomycetota</taxon>
        <taxon>Actinomycetes</taxon>
        <taxon>Kitasatosporales</taxon>
        <taxon>Streptomycetaceae</taxon>
        <taxon>Streptomyces</taxon>
    </lineage>
</organism>
<reference evidence="2" key="1">
    <citation type="submission" date="2024-06" db="EMBL/GenBank/DDBJ databases">
        <authorList>
            <consortium name="consrtm"/>
            <person name="Uemura M."/>
            <person name="Terahara T."/>
        </authorList>
    </citation>
    <scope>NUCLEOTIDE SEQUENCE</scope>
    <source>
        <strain evidence="2">KM77-8</strain>
    </source>
</reference>
<gene>
    <name evidence="2" type="ORF">SHKM778_18730</name>
</gene>
<feature type="region of interest" description="Disordered" evidence="1">
    <location>
        <begin position="618"/>
        <end position="723"/>
    </location>
</feature>
<dbReference type="EMBL" id="AP035768">
    <property type="protein sequence ID" value="BFO15485.1"/>
    <property type="molecule type" value="Genomic_DNA"/>
</dbReference>
<feature type="region of interest" description="Disordered" evidence="1">
    <location>
        <begin position="1"/>
        <end position="28"/>
    </location>
</feature>
<dbReference type="NCBIfam" id="NF012197">
    <property type="entry name" value="lonely_Cys"/>
    <property type="match status" value="1"/>
</dbReference>
<sequence length="723" mass="77296">MYGDGKPNPQWIRSEPGQVLDPAERENAPEWEREVLSHSIVGDGGRTIGRGVFEGSEAPGRIASLKLATESSELWHYDPTTRTSVKDDDPVPFAGKPVYVFGAHAVPGSTRTPTTTDSGHSSRQRETGGMLKRRPSLARLPQDHAVLMEACSSAEPPGVVRTRRGIDDTFVPDPLAVVSESQHVANETGRTAYGGTNVVAFTKLPDGSPAHRLYTDSRGRRGRWVEHRPEPAGALLDDRAMAAGLHTDPARPVTDATRERALRLVRALRLAFGVAIEDDSRYGQLLAGIGALESMRAADPALGDVGPFSMDLFDRAAHAHRGSDAHRDLLLAAAEAVRLRPDTVLSDFVALPWVTATAQRWGGLTDQDLDTEAARVLRLDEGPAAVGEPERARLFWATVKALEWESRTPDPDALTARVLHLDQPDPARRTDLLHLVAQAAAVGVDVDDLTELGAFHLETLGALDPGTQLRGTDGTPVGRHWAQAPPNATMVTGSVLVVGPKPDGGFQFVAAQPPPWTTPGGPSAYTVWAGGGRDHLLMHLPGGFRARVPYDEVAELLALDPVLNGHPADGTDIVLAISKTATGAAPDPRSVISAGTGRTVWATEGNVGLARVDLSQPYTPTLLPPSTAARSPPTGRPSALPEAGPRRPTPPSRTGVGRSRPPLPPTFSTPDRPTGSPRRCRIWTACWPASTPRPGPRTTRTTRRRPATRRRTPAPRNPGCGNC</sequence>
<feature type="compositionally biased region" description="Basic residues" evidence="1">
    <location>
        <begin position="700"/>
        <end position="713"/>
    </location>
</feature>